<gene>
    <name evidence="5" type="ORF">OAN307_c46240</name>
</gene>
<evidence type="ECO:0000256" key="1">
    <source>
        <dbReference type="ARBA" id="ARBA00022603"/>
    </source>
</evidence>
<protein>
    <submittedName>
        <fullName evidence="5">Putative RNA methylase</fullName>
    </submittedName>
</protein>
<evidence type="ECO:0000313" key="6">
    <source>
        <dbReference type="Proteomes" id="UP000005307"/>
    </source>
</evidence>
<dbReference type="eggNOG" id="COG0116">
    <property type="taxonomic scope" value="Bacteria"/>
</dbReference>
<dbReference type="InterPro" id="IPR029063">
    <property type="entry name" value="SAM-dependent_MTases_sf"/>
</dbReference>
<dbReference type="Pfam" id="PF02926">
    <property type="entry name" value="THUMP"/>
    <property type="match status" value="1"/>
</dbReference>
<dbReference type="PROSITE" id="PS51165">
    <property type="entry name" value="THUMP"/>
    <property type="match status" value="1"/>
</dbReference>
<dbReference type="GO" id="GO:0003723">
    <property type="term" value="F:RNA binding"/>
    <property type="evidence" value="ECO:0007669"/>
    <property type="project" value="UniProtKB-UniRule"/>
</dbReference>
<dbReference type="Pfam" id="PF22020">
    <property type="entry name" value="RlmL_1st"/>
    <property type="match status" value="1"/>
</dbReference>
<dbReference type="InterPro" id="IPR004114">
    <property type="entry name" value="THUMP_dom"/>
</dbReference>
<dbReference type="Pfam" id="PF01170">
    <property type="entry name" value="UPF0020"/>
    <property type="match status" value="1"/>
</dbReference>
<dbReference type="AlphaFoldDB" id="M9RBN0"/>
<evidence type="ECO:0000256" key="2">
    <source>
        <dbReference type="ARBA" id="ARBA00022679"/>
    </source>
</evidence>
<dbReference type="InterPro" id="IPR054170">
    <property type="entry name" value="RlmL_1st"/>
</dbReference>
<accession>M9RBN0</accession>
<dbReference type="EMBL" id="CP003740">
    <property type="protein sequence ID" value="AGI69974.1"/>
    <property type="molecule type" value="Genomic_DNA"/>
</dbReference>
<name>M9RBN0_9RHOB</name>
<evidence type="ECO:0000256" key="3">
    <source>
        <dbReference type="PROSITE-ProRule" id="PRU00529"/>
    </source>
</evidence>
<dbReference type="PANTHER" id="PTHR47313">
    <property type="entry name" value="RIBOSOMAL RNA LARGE SUBUNIT METHYLTRANSFERASE K/L"/>
    <property type="match status" value="1"/>
</dbReference>
<dbReference type="GO" id="GO:0008990">
    <property type="term" value="F:rRNA (guanine-N2-)-methyltransferase activity"/>
    <property type="evidence" value="ECO:0007669"/>
    <property type="project" value="TreeGrafter"/>
</dbReference>
<dbReference type="GO" id="GO:0070043">
    <property type="term" value="F:rRNA (guanine-N7-)-methyltransferase activity"/>
    <property type="evidence" value="ECO:0007669"/>
    <property type="project" value="TreeGrafter"/>
</dbReference>
<dbReference type="PROSITE" id="PS01261">
    <property type="entry name" value="UPF0020"/>
    <property type="match status" value="1"/>
</dbReference>
<dbReference type="InterPro" id="IPR053943">
    <property type="entry name" value="RlmKL-like_Mtase_CS"/>
</dbReference>
<dbReference type="HOGENOM" id="CLU_032119_3_3_5"/>
<dbReference type="STRING" id="391626.OAN307_c46240"/>
<dbReference type="CDD" id="cd11715">
    <property type="entry name" value="THUMP_AdoMetMT"/>
    <property type="match status" value="1"/>
</dbReference>
<dbReference type="KEGG" id="oat:OAN307_c46240"/>
<keyword evidence="3" id="KW-0694">RNA-binding</keyword>
<keyword evidence="2" id="KW-0808">Transferase</keyword>
<dbReference type="Gene3D" id="3.30.2130.30">
    <property type="match status" value="1"/>
</dbReference>
<reference evidence="5 6" key="1">
    <citation type="journal article" date="2013" name="PLoS ONE">
        <title>Poles Apart: Arctic and Antarctic Octadecabacter strains Share High Genome Plasticity and a New Type of Xanthorhodopsin.</title>
        <authorList>
            <person name="Vollmers J."/>
            <person name="Voget S."/>
            <person name="Dietrich S."/>
            <person name="Gollnow K."/>
            <person name="Smits M."/>
            <person name="Meyer K."/>
            <person name="Brinkhoff T."/>
            <person name="Simon M."/>
            <person name="Daniel R."/>
        </authorList>
    </citation>
    <scope>NUCLEOTIDE SEQUENCE [LARGE SCALE GENOMIC DNA]</scope>
    <source>
        <strain evidence="5 6">307</strain>
    </source>
</reference>
<dbReference type="Proteomes" id="UP000005307">
    <property type="component" value="Chromosome"/>
</dbReference>
<organism evidence="5 6">
    <name type="scientific">Octadecabacter antarcticus 307</name>
    <dbReference type="NCBI Taxonomy" id="391626"/>
    <lineage>
        <taxon>Bacteria</taxon>
        <taxon>Pseudomonadati</taxon>
        <taxon>Pseudomonadota</taxon>
        <taxon>Alphaproteobacteria</taxon>
        <taxon>Rhodobacterales</taxon>
        <taxon>Roseobacteraceae</taxon>
        <taxon>Octadecabacter</taxon>
    </lineage>
</organism>
<dbReference type="SUPFAM" id="SSF53335">
    <property type="entry name" value="S-adenosyl-L-methionine-dependent methyltransferases"/>
    <property type="match status" value="1"/>
</dbReference>
<dbReference type="Gene3D" id="3.40.50.150">
    <property type="entry name" value="Vaccinia Virus protein VP39"/>
    <property type="match status" value="1"/>
</dbReference>
<proteinExistence type="predicted"/>
<dbReference type="OrthoDB" id="9809404at2"/>
<dbReference type="InterPro" id="IPR000241">
    <property type="entry name" value="RlmKL-like_Mtase"/>
</dbReference>
<keyword evidence="1 5" id="KW-0489">Methyltransferase</keyword>
<feature type="domain" description="THUMP" evidence="4">
    <location>
        <begin position="42"/>
        <end position="146"/>
    </location>
</feature>
<keyword evidence="6" id="KW-1185">Reference proteome</keyword>
<evidence type="ECO:0000259" key="4">
    <source>
        <dbReference type="PROSITE" id="PS51165"/>
    </source>
</evidence>
<dbReference type="RefSeq" id="WP_015501859.1">
    <property type="nucleotide sequence ID" value="NC_020911.1"/>
</dbReference>
<dbReference type="PANTHER" id="PTHR47313:SF1">
    <property type="entry name" value="RIBOSOMAL RNA LARGE SUBUNIT METHYLTRANSFERASE K_L"/>
    <property type="match status" value="1"/>
</dbReference>
<evidence type="ECO:0000313" key="5">
    <source>
        <dbReference type="EMBL" id="AGI69974.1"/>
    </source>
</evidence>
<sequence>MDIFLITAPGLESLLADEARERGFTVIETIPGGVTVTGDWPDVWRANLTLRGATRVLARIGEFRAMHLAQLDKRSKKFPWGDVIPQGATVKVEATCRKSKIYHAGAAQQRVEDALKDVVGANITKTADFNIRVRIEDDLVTFSLDTSGESLHKRGHKEAVNKAPMRETLASLFLRGCGYDGNEPVYDPMCGSGTFPIEAAEIAMAMDAGRSRGFAFQDLASYDATAFDALRSGPKDTPHRFYGTDRDAGAIRMCQANAERAGVTEQTDFQMKPISDITPPCKDNGLVIANPPYGGRIGNKKPLYGLYASLGERLKKEFKGWRVGIITSEQSLAKATGLPFKPVGPVVNHGGIKIRLWQTDPLH</sequence>